<dbReference type="PANTHER" id="PTHR43760">
    <property type="entry name" value="ENDORIBONUCLEASE-RELATED"/>
    <property type="match status" value="1"/>
</dbReference>
<protein>
    <submittedName>
        <fullName evidence="1">RidA family protein</fullName>
    </submittedName>
</protein>
<dbReference type="EMBL" id="JAWLKB010000005">
    <property type="protein sequence ID" value="MDV6267505.1"/>
    <property type="molecule type" value="Genomic_DNA"/>
</dbReference>
<evidence type="ECO:0000313" key="1">
    <source>
        <dbReference type="EMBL" id="MDV6267505.1"/>
    </source>
</evidence>
<dbReference type="SUPFAM" id="SSF55298">
    <property type="entry name" value="YjgF-like"/>
    <property type="match status" value="1"/>
</dbReference>
<dbReference type="RefSeq" id="WP_317541735.1">
    <property type="nucleotide sequence ID" value="NZ_JAWLKB010000005.1"/>
</dbReference>
<gene>
    <name evidence="1" type="ORF">R3Q16_12885</name>
</gene>
<comment type="caution">
    <text evidence="1">The sequence shown here is derived from an EMBL/GenBank/DDBJ whole genome shotgun (WGS) entry which is preliminary data.</text>
</comment>
<sequence>MSDISFVRGPVPQGQYMAATVHDSIAYSAGMTPRIDGVLQVSGVVGAAVDIADAATAAGMCARNALTAIASVAGGMDRVERCLRMTVYVACADNFFDLSAVADGASAVIAEILGGEALPVRAAIGVKNLPSGAPVEVDITAVVDMKPHA</sequence>
<organism evidence="1 2">
    <name type="scientific">Rhodococcus globerulus</name>
    <dbReference type="NCBI Taxonomy" id="33008"/>
    <lineage>
        <taxon>Bacteria</taxon>
        <taxon>Bacillati</taxon>
        <taxon>Actinomycetota</taxon>
        <taxon>Actinomycetes</taxon>
        <taxon>Mycobacteriales</taxon>
        <taxon>Nocardiaceae</taxon>
        <taxon>Rhodococcus</taxon>
    </lineage>
</organism>
<dbReference type="Pfam" id="PF01042">
    <property type="entry name" value="Ribonuc_L-PSP"/>
    <property type="match status" value="1"/>
</dbReference>
<proteinExistence type="predicted"/>
<dbReference type="CDD" id="cd02199">
    <property type="entry name" value="YjgF_YER057c_UK114_like_1"/>
    <property type="match status" value="1"/>
</dbReference>
<dbReference type="InterPro" id="IPR006175">
    <property type="entry name" value="YjgF/YER057c/UK114"/>
</dbReference>
<reference evidence="1 2" key="1">
    <citation type="submission" date="2023-10" db="EMBL/GenBank/DDBJ databases">
        <title>Development of a sustainable strategy for remediation of hydrocarbon-contaminated territories based on the waste exchange concept.</title>
        <authorList>
            <person name="Krivoruchko A."/>
        </authorList>
    </citation>
    <scope>NUCLEOTIDE SEQUENCE [LARGE SCALE GENOMIC DNA]</scope>
    <source>
        <strain evidence="1 2">IEGM 1203</strain>
    </source>
</reference>
<keyword evidence="2" id="KW-1185">Reference proteome</keyword>
<dbReference type="PANTHER" id="PTHR43760:SF1">
    <property type="entry name" value="ENDORIBONUCLEASE L-PSP_CHORISMATE MUTASE-LIKE DOMAIN-CONTAINING PROTEIN"/>
    <property type="match status" value="1"/>
</dbReference>
<dbReference type="Gene3D" id="3.30.1330.40">
    <property type="entry name" value="RutC-like"/>
    <property type="match status" value="1"/>
</dbReference>
<dbReference type="InterPro" id="IPR035959">
    <property type="entry name" value="RutC-like_sf"/>
</dbReference>
<dbReference type="Proteomes" id="UP001185927">
    <property type="component" value="Unassembled WGS sequence"/>
</dbReference>
<name>A0ABU4BTE9_RHOGO</name>
<dbReference type="InterPro" id="IPR013813">
    <property type="entry name" value="Endoribo_LPSP/chorism_mut-like"/>
</dbReference>
<accession>A0ABU4BTE9</accession>
<evidence type="ECO:0000313" key="2">
    <source>
        <dbReference type="Proteomes" id="UP001185927"/>
    </source>
</evidence>